<dbReference type="Gene3D" id="3.90.930.1">
    <property type="match status" value="1"/>
</dbReference>
<name>A0A8J2UGQ8_9BACT</name>
<keyword evidence="1" id="KW-0732">Signal</keyword>
<feature type="chain" id="PRO_5035144409" description="Toxin-antitoxin system YwqK family antitoxin" evidence="1">
    <location>
        <begin position="24"/>
        <end position="409"/>
    </location>
</feature>
<dbReference type="AlphaFoldDB" id="A0A8J2UGQ8"/>
<reference evidence="2" key="2">
    <citation type="submission" date="2020-09" db="EMBL/GenBank/DDBJ databases">
        <authorList>
            <person name="Sun Q."/>
            <person name="Zhou Y."/>
        </authorList>
    </citation>
    <scope>NUCLEOTIDE SEQUENCE</scope>
    <source>
        <strain evidence="2">CGMCC 1.15448</strain>
    </source>
</reference>
<evidence type="ECO:0000313" key="3">
    <source>
        <dbReference type="Proteomes" id="UP000607559"/>
    </source>
</evidence>
<gene>
    <name evidence="2" type="ORF">GCM10011511_44200</name>
</gene>
<comment type="caution">
    <text evidence="2">The sequence shown here is derived from an EMBL/GenBank/DDBJ whole genome shotgun (WGS) entry which is preliminary data.</text>
</comment>
<dbReference type="EMBL" id="BMJC01000005">
    <property type="protein sequence ID" value="GGB15545.1"/>
    <property type="molecule type" value="Genomic_DNA"/>
</dbReference>
<evidence type="ECO:0008006" key="4">
    <source>
        <dbReference type="Google" id="ProtNLM"/>
    </source>
</evidence>
<dbReference type="SUPFAM" id="SSF82185">
    <property type="entry name" value="Histone H3 K4-specific methyltransferase SET7/9 N-terminal domain"/>
    <property type="match status" value="1"/>
</dbReference>
<feature type="signal peptide" evidence="1">
    <location>
        <begin position="1"/>
        <end position="23"/>
    </location>
</feature>
<dbReference type="Proteomes" id="UP000607559">
    <property type="component" value="Unassembled WGS sequence"/>
</dbReference>
<sequence>MKTTGFLGSLTLCLLFISSLSGKVDGTIQNKMKPVDSTVIPADSLFFCRQLAFVDGDNIFFYLNQYASRLSDRSCAVFYRQARINKYYQLDGPATDHYVANDALAATLQYKAGQLDGPCVFYYKNGHIREDGAYIKNEKKGIWVYYYENGQKAKTINFTDSGTFLLEYFTENGHALVRNGNGHFKGKVLFGTATSPQECDMEGDVKDGLQEGEWKMYNKYLSGPANIEIFFNGRFEKGRSYSLTGTRDYYEEYFCRFENLPLYKGLDQYTQDDFCEAYGKRMRGSPFTRSEHILAEIDQGIKNILKRRNYSDYSGWIFADMKFDKDGKIGKTCVRLFEKNDAFEKDIYSLLDHLEKEEPIRLNDVKIKYEKICVILVESNEVVIPEALLMKQRVHLTRKETDSGDSNVH</sequence>
<accession>A0A8J2UGQ8</accession>
<evidence type="ECO:0000313" key="2">
    <source>
        <dbReference type="EMBL" id="GGB15545.1"/>
    </source>
</evidence>
<keyword evidence="3" id="KW-1185">Reference proteome</keyword>
<reference evidence="2" key="1">
    <citation type="journal article" date="2014" name="Int. J. Syst. Evol. Microbiol.">
        <title>Complete genome sequence of Corynebacterium casei LMG S-19264T (=DSM 44701T), isolated from a smear-ripened cheese.</title>
        <authorList>
            <consortium name="US DOE Joint Genome Institute (JGI-PGF)"/>
            <person name="Walter F."/>
            <person name="Albersmeier A."/>
            <person name="Kalinowski J."/>
            <person name="Ruckert C."/>
        </authorList>
    </citation>
    <scope>NUCLEOTIDE SEQUENCE</scope>
    <source>
        <strain evidence="2">CGMCC 1.15448</strain>
    </source>
</reference>
<dbReference type="RefSeq" id="WP_188935916.1">
    <property type="nucleotide sequence ID" value="NZ_BMJC01000005.1"/>
</dbReference>
<evidence type="ECO:0000256" key="1">
    <source>
        <dbReference type="SAM" id="SignalP"/>
    </source>
</evidence>
<proteinExistence type="predicted"/>
<organism evidence="2 3">
    <name type="scientific">Puia dinghuensis</name>
    <dbReference type="NCBI Taxonomy" id="1792502"/>
    <lineage>
        <taxon>Bacteria</taxon>
        <taxon>Pseudomonadati</taxon>
        <taxon>Bacteroidota</taxon>
        <taxon>Chitinophagia</taxon>
        <taxon>Chitinophagales</taxon>
        <taxon>Chitinophagaceae</taxon>
        <taxon>Puia</taxon>
    </lineage>
</organism>
<protein>
    <recommendedName>
        <fullName evidence="4">Toxin-antitoxin system YwqK family antitoxin</fullName>
    </recommendedName>
</protein>